<dbReference type="InterPro" id="IPR032675">
    <property type="entry name" value="LRR_dom_sf"/>
</dbReference>
<dbReference type="OrthoDB" id="660555at2759"/>
<evidence type="ECO:0000313" key="6">
    <source>
        <dbReference type="EMBL" id="CAB9496472.1"/>
    </source>
</evidence>
<proteinExistence type="predicted"/>
<evidence type="ECO:0000256" key="2">
    <source>
        <dbReference type="ARBA" id="ARBA00022737"/>
    </source>
</evidence>
<dbReference type="FunFam" id="3.80.10.10:FF:000095">
    <property type="entry name" value="LRR receptor-like serine/threonine-protein kinase GSO1"/>
    <property type="match status" value="1"/>
</dbReference>
<dbReference type="AlphaFoldDB" id="A0A9N8D4T9"/>
<accession>A0A9N8D4T9</accession>
<keyword evidence="1" id="KW-0433">Leucine-rich repeat</keyword>
<keyword evidence="2" id="KW-0677">Repeat</keyword>
<dbReference type="InterPro" id="IPR052592">
    <property type="entry name" value="LRR-RLK"/>
</dbReference>
<reference evidence="6" key="1">
    <citation type="submission" date="2020-06" db="EMBL/GenBank/DDBJ databases">
        <authorList>
            <consortium name="Plant Systems Biology data submission"/>
        </authorList>
    </citation>
    <scope>NUCLEOTIDE SEQUENCE</scope>
    <source>
        <strain evidence="6">D6</strain>
    </source>
</reference>
<keyword evidence="5" id="KW-1133">Transmembrane helix</keyword>
<dbReference type="EMBL" id="CAICTM010000005">
    <property type="protein sequence ID" value="CAB9496472.1"/>
    <property type="molecule type" value="Genomic_DNA"/>
</dbReference>
<evidence type="ECO:0000313" key="7">
    <source>
        <dbReference type="Proteomes" id="UP001153069"/>
    </source>
</evidence>
<keyword evidence="3 5" id="KW-0472">Membrane</keyword>
<feature type="region of interest" description="Disordered" evidence="4">
    <location>
        <begin position="39"/>
        <end position="59"/>
    </location>
</feature>
<gene>
    <name evidence="6" type="ORF">SEMRO_5_G004460.1</name>
</gene>
<feature type="compositionally biased region" description="Basic and acidic residues" evidence="4">
    <location>
        <begin position="677"/>
        <end position="687"/>
    </location>
</feature>
<keyword evidence="7" id="KW-1185">Reference proteome</keyword>
<dbReference type="GO" id="GO:0016301">
    <property type="term" value="F:kinase activity"/>
    <property type="evidence" value="ECO:0007669"/>
    <property type="project" value="UniProtKB-KW"/>
</dbReference>
<dbReference type="SUPFAM" id="SSF52058">
    <property type="entry name" value="L domain-like"/>
    <property type="match status" value="1"/>
</dbReference>
<sequence>MQSTTKHNEDAHEAAMPMPSEETIDPLNLAKIVEARLRDSDATSSTQGPTMNFLPTNKGTQAADLATQKTAEYEEENVAIVDLARIMEARLQDSGLDQRENTTTSEGIKQRTCSGKLVDEEDNIAPKDRPQARSADNAIAQSEARERKHIKLVKTFLLIGVIVVLAVIVILIATLSSWKKTVETDMQSPPPTSAPTSYSEYWLSLFPETTISAILENTESPQSRAFEWLMEEIDILHNLTEERVVQRFTLATFYFANSEEQWLFSDNWLNHSVHECLWYSSLEDFYFIVEANIVFPLDHISPCEQDPAGYLEDGILYQGDGIIKHFWISFNDLMGSGIPPELYLLTELRSLALDGLNLTSTIPEELSSLPSLEYISMLSCGLYGSIPEVLGTSSRLGVVYFGFNSLTGTIPSSLFSLTESMRSFGLLENQLTGPFPTELGLLTNLLGIVFDGNLFTGTIPTELGQVSPLYSLDLSNLMLSGTIPAELAVLTDIAVLQLLNSGLLGTIPKWLGNMTMLDTLILADNSFTGIIPTELGLLTKLFSLWLGGNALSGTIPSELGTYEQMLALSLEINVLTGTIPTEFGQLTGVQQLFLHGNDLTGTVPLELGNVPFPPPYGQVLLHGNEDLFGVIPASLCSANNLTFDCSDLLCGCDWCNCSDIETSLILEGETTNDEDGQQLREANRTTEENQTST</sequence>
<evidence type="ECO:0000256" key="1">
    <source>
        <dbReference type="ARBA" id="ARBA00022614"/>
    </source>
</evidence>
<feature type="region of interest" description="Disordered" evidence="4">
    <location>
        <begin position="1"/>
        <end position="23"/>
    </location>
</feature>
<dbReference type="PANTHER" id="PTHR48054">
    <property type="entry name" value="RECEPTOR KINASE-LIKE PROTEIN XA21"/>
    <property type="match status" value="1"/>
</dbReference>
<protein>
    <submittedName>
        <fullName evidence="6">LRR receptor-like serine threonine-protein kinase</fullName>
    </submittedName>
</protein>
<feature type="compositionally biased region" description="Polar residues" evidence="4">
    <location>
        <begin position="42"/>
        <end position="59"/>
    </location>
</feature>
<evidence type="ECO:0000256" key="4">
    <source>
        <dbReference type="SAM" id="MobiDB-lite"/>
    </source>
</evidence>
<name>A0A9N8D4T9_9STRA</name>
<keyword evidence="6" id="KW-0675">Receptor</keyword>
<feature type="compositionally biased region" description="Basic and acidic residues" evidence="4">
    <location>
        <begin position="1"/>
        <end position="13"/>
    </location>
</feature>
<organism evidence="6 7">
    <name type="scientific">Seminavis robusta</name>
    <dbReference type="NCBI Taxonomy" id="568900"/>
    <lineage>
        <taxon>Eukaryota</taxon>
        <taxon>Sar</taxon>
        <taxon>Stramenopiles</taxon>
        <taxon>Ochrophyta</taxon>
        <taxon>Bacillariophyta</taxon>
        <taxon>Bacillariophyceae</taxon>
        <taxon>Bacillariophycidae</taxon>
        <taxon>Naviculales</taxon>
        <taxon>Naviculaceae</taxon>
        <taxon>Seminavis</taxon>
    </lineage>
</organism>
<keyword evidence="6" id="KW-0418">Kinase</keyword>
<evidence type="ECO:0000256" key="5">
    <source>
        <dbReference type="SAM" id="Phobius"/>
    </source>
</evidence>
<dbReference type="Proteomes" id="UP001153069">
    <property type="component" value="Unassembled WGS sequence"/>
</dbReference>
<keyword evidence="6" id="KW-0808">Transferase</keyword>
<feature type="region of interest" description="Disordered" evidence="4">
    <location>
        <begin position="668"/>
        <end position="693"/>
    </location>
</feature>
<dbReference type="Gene3D" id="3.80.10.10">
    <property type="entry name" value="Ribonuclease Inhibitor"/>
    <property type="match status" value="2"/>
</dbReference>
<comment type="caution">
    <text evidence="6">The sequence shown here is derived from an EMBL/GenBank/DDBJ whole genome shotgun (WGS) entry which is preliminary data.</text>
</comment>
<dbReference type="PANTHER" id="PTHR48054:SF82">
    <property type="entry name" value="LRR RECEPTOR-LIKE SERINE_THREONINE-PROTEIN KINASE FLS2"/>
    <property type="match status" value="1"/>
</dbReference>
<feature type="transmembrane region" description="Helical" evidence="5">
    <location>
        <begin position="155"/>
        <end position="178"/>
    </location>
</feature>
<evidence type="ECO:0000256" key="3">
    <source>
        <dbReference type="ARBA" id="ARBA00023136"/>
    </source>
</evidence>
<keyword evidence="5" id="KW-0812">Transmembrane</keyword>